<dbReference type="EMBL" id="JAGFBF010000001">
    <property type="protein sequence ID" value="MBO2988389.1"/>
    <property type="molecule type" value="Genomic_DNA"/>
</dbReference>
<evidence type="ECO:0000256" key="1">
    <source>
        <dbReference type="ARBA" id="ARBA00021292"/>
    </source>
</evidence>
<dbReference type="Pfam" id="PF13579">
    <property type="entry name" value="Glyco_trans_4_4"/>
    <property type="match status" value="1"/>
</dbReference>
<evidence type="ECO:0000313" key="5">
    <source>
        <dbReference type="EMBL" id="MBO2988389.1"/>
    </source>
</evidence>
<dbReference type="CDD" id="cd03794">
    <property type="entry name" value="GT4_WbuB-like"/>
    <property type="match status" value="1"/>
</dbReference>
<dbReference type="PANTHER" id="PTHR45947:SF3">
    <property type="entry name" value="SULFOQUINOVOSYL TRANSFERASE SQD2"/>
    <property type="match status" value="1"/>
</dbReference>
<evidence type="ECO:0000259" key="4">
    <source>
        <dbReference type="Pfam" id="PF13579"/>
    </source>
</evidence>
<feature type="domain" description="Glycosyltransferase subfamily 4-like N-terminal" evidence="4">
    <location>
        <begin position="20"/>
        <end position="192"/>
    </location>
</feature>
<dbReference type="PANTHER" id="PTHR45947">
    <property type="entry name" value="SULFOQUINOVOSYL TRANSFERASE SQD2"/>
    <property type="match status" value="1"/>
</dbReference>
<evidence type="ECO:0000256" key="2">
    <source>
        <dbReference type="ARBA" id="ARBA00022676"/>
    </source>
</evidence>
<organism evidence="5 6">
    <name type="scientific">Leucobacter tardus</name>
    <dbReference type="NCBI Taxonomy" id="501483"/>
    <lineage>
        <taxon>Bacteria</taxon>
        <taxon>Bacillati</taxon>
        <taxon>Actinomycetota</taxon>
        <taxon>Actinomycetes</taxon>
        <taxon>Micrococcales</taxon>
        <taxon>Microbacteriaceae</taxon>
        <taxon>Leucobacter</taxon>
    </lineage>
</organism>
<dbReference type="Gene3D" id="3.40.50.2000">
    <property type="entry name" value="Glycogen Phosphorylase B"/>
    <property type="match status" value="2"/>
</dbReference>
<dbReference type="Pfam" id="PF13692">
    <property type="entry name" value="Glyco_trans_1_4"/>
    <property type="match status" value="1"/>
</dbReference>
<protein>
    <recommendedName>
        <fullName evidence="1">D-inositol 3-phosphate glycosyltransferase</fullName>
    </recommendedName>
</protein>
<dbReference type="GO" id="GO:1901137">
    <property type="term" value="P:carbohydrate derivative biosynthetic process"/>
    <property type="evidence" value="ECO:0007669"/>
    <property type="project" value="UniProtKB-ARBA"/>
</dbReference>
<dbReference type="RefSeq" id="WP_208235728.1">
    <property type="nucleotide sequence ID" value="NZ_BAAAQU010000001.1"/>
</dbReference>
<dbReference type="GO" id="GO:0016758">
    <property type="term" value="F:hexosyltransferase activity"/>
    <property type="evidence" value="ECO:0007669"/>
    <property type="project" value="TreeGrafter"/>
</dbReference>
<reference evidence="5" key="1">
    <citation type="submission" date="2021-03" db="EMBL/GenBank/DDBJ databases">
        <title>Leucobacter chromiisoli sp. nov., isolated from chromium-containing soil of chemical plant.</title>
        <authorList>
            <person name="Xu Z."/>
        </authorList>
    </citation>
    <scope>NUCLEOTIDE SEQUENCE</scope>
    <source>
        <strain evidence="5">K 70/01</strain>
    </source>
</reference>
<evidence type="ECO:0000313" key="6">
    <source>
        <dbReference type="Proteomes" id="UP000668403"/>
    </source>
</evidence>
<dbReference type="SUPFAM" id="SSF53756">
    <property type="entry name" value="UDP-Glycosyltransferase/glycogen phosphorylase"/>
    <property type="match status" value="1"/>
</dbReference>
<sequence length="398" mass="43296">MRVAITSRIFEPEPSAASFRLAALADSFVAEGHEVMVLTVRSARGRREAGAANDHDSDDFRRYRVQRFPVLRDRTGYVRGYLQYLSFDVPLFFRILCGPKRDIIVTEPPPTTGVFVRIAARLRRTPYAYYAADIWSDAAESTGAFGIVVDAVRRMERFALSGAHTVLSVNEGVSARVREIAPRATVRTVGNGVDTEIFRPDGAREERGIYAIYSGTASEWQGAGIFIDALERILPEFPDARLVFLGHGSDWESLRERAEGLPVGAVNFIRTVPPDEAAEWIRGAVASVASIRPDAGYNFAFPTKVFASWACGTPVVFAGEGRVHEFMREHASEAALGSACAYDVEAVAEAMRIAFGNVPGLAAREALGSWAELSVGLHAVAERVVRAIGGGVEERGAS</sequence>
<dbReference type="AlphaFoldDB" id="A0A939QIM6"/>
<dbReference type="InterPro" id="IPR050194">
    <property type="entry name" value="Glycosyltransferase_grp1"/>
</dbReference>
<dbReference type="InterPro" id="IPR028098">
    <property type="entry name" value="Glyco_trans_4-like_N"/>
</dbReference>
<name>A0A939QIM6_9MICO</name>
<keyword evidence="6" id="KW-1185">Reference proteome</keyword>
<accession>A0A939QIM6</accession>
<proteinExistence type="predicted"/>
<comment type="caution">
    <text evidence="5">The sequence shown here is derived from an EMBL/GenBank/DDBJ whole genome shotgun (WGS) entry which is preliminary data.</text>
</comment>
<keyword evidence="2" id="KW-0328">Glycosyltransferase</keyword>
<keyword evidence="3" id="KW-0808">Transferase</keyword>
<evidence type="ECO:0000256" key="3">
    <source>
        <dbReference type="ARBA" id="ARBA00022679"/>
    </source>
</evidence>
<dbReference type="Proteomes" id="UP000668403">
    <property type="component" value="Unassembled WGS sequence"/>
</dbReference>
<gene>
    <name evidence="5" type="ORF">J4H85_00050</name>
</gene>